<accession>V5WLS5</accession>
<dbReference type="HOGENOM" id="CLU_025996_0_0_12"/>
<proteinExistence type="predicted"/>
<dbReference type="SUPFAM" id="SSF53448">
    <property type="entry name" value="Nucleotide-diphospho-sugar transferases"/>
    <property type="match status" value="1"/>
</dbReference>
<evidence type="ECO:0000259" key="1">
    <source>
        <dbReference type="Pfam" id="PF00535"/>
    </source>
</evidence>
<reference evidence="2 3" key="1">
    <citation type="journal article" date="2015" name="Stand. Genomic Sci.">
        <title>Complete genome sequence and description of Salinispira pacifica gen. nov., sp. nov., a novel spirochaete isolated form a hypersaline microbial mat.</title>
        <authorList>
            <person name="Ben Hania W."/>
            <person name="Joseph M."/>
            <person name="Schumann P."/>
            <person name="Bunk B."/>
            <person name="Fiebig A."/>
            <person name="Sproer C."/>
            <person name="Klenk H.P."/>
            <person name="Fardeau M.L."/>
            <person name="Spring S."/>
        </authorList>
    </citation>
    <scope>NUCLEOTIDE SEQUENCE [LARGE SCALE GENOMIC DNA]</scope>
    <source>
        <strain evidence="2 3">L21-RPul-D2</strain>
    </source>
</reference>
<dbReference type="RefSeq" id="WP_024269461.1">
    <property type="nucleotide sequence ID" value="NC_023035.1"/>
</dbReference>
<sequence>MNLNSVSVIIPVYNRAHHLLEALDSVFHQESPDTAIQCIVADDGSTDGSLLAAQMHWNKLQSRTPRPDREFLPLALEHGGYPGRARNRGVELARHDLVAFLDSDDIWLPEKLSLQLPLHRETRISHTRERWIRFDHGGSRREVSQKSQKHRRRGDLFTDSLWKCIIGPSTAVMDKSLFNTLGGFREDLQVAEDYEFWLRVTAREEAGYVDEPCVEKRAGLPNQDQLSERYGQIEGFRIAALQRLLENSPDIFSEPQQTAIRNMLVKKAEIYLKGALKRGNEAEAERMRRVIRTVLREND</sequence>
<keyword evidence="2" id="KW-0808">Transferase</keyword>
<dbReference type="STRING" id="1307761.L21SP2_3228"/>
<dbReference type="Gene3D" id="3.90.550.10">
    <property type="entry name" value="Spore Coat Polysaccharide Biosynthesis Protein SpsA, Chain A"/>
    <property type="match status" value="1"/>
</dbReference>
<dbReference type="PANTHER" id="PTHR22916:SF3">
    <property type="entry name" value="UDP-GLCNAC:BETAGAL BETA-1,3-N-ACETYLGLUCOSAMINYLTRANSFERASE-LIKE PROTEIN 1"/>
    <property type="match status" value="1"/>
</dbReference>
<dbReference type="GO" id="GO:0016758">
    <property type="term" value="F:hexosyltransferase activity"/>
    <property type="evidence" value="ECO:0007669"/>
    <property type="project" value="UniProtKB-ARBA"/>
</dbReference>
<keyword evidence="3" id="KW-1185">Reference proteome</keyword>
<dbReference type="Proteomes" id="UP000018680">
    <property type="component" value="Chromosome"/>
</dbReference>
<dbReference type="EMBL" id="CP006939">
    <property type="protein sequence ID" value="AHC16568.1"/>
    <property type="molecule type" value="Genomic_DNA"/>
</dbReference>
<organism evidence="2 3">
    <name type="scientific">Salinispira pacifica</name>
    <dbReference type="NCBI Taxonomy" id="1307761"/>
    <lineage>
        <taxon>Bacteria</taxon>
        <taxon>Pseudomonadati</taxon>
        <taxon>Spirochaetota</taxon>
        <taxon>Spirochaetia</taxon>
        <taxon>Spirochaetales</taxon>
        <taxon>Spirochaetaceae</taxon>
        <taxon>Salinispira</taxon>
    </lineage>
</organism>
<dbReference type="eggNOG" id="COG1216">
    <property type="taxonomic scope" value="Bacteria"/>
</dbReference>
<dbReference type="OrthoDB" id="305760at2"/>
<dbReference type="PANTHER" id="PTHR22916">
    <property type="entry name" value="GLYCOSYLTRANSFERASE"/>
    <property type="match status" value="1"/>
</dbReference>
<protein>
    <submittedName>
        <fullName evidence="2">Glycosyl transferase, family 2</fullName>
    </submittedName>
</protein>
<evidence type="ECO:0000313" key="3">
    <source>
        <dbReference type="Proteomes" id="UP000018680"/>
    </source>
</evidence>
<feature type="domain" description="Glycosyltransferase 2-like" evidence="1">
    <location>
        <begin position="7"/>
        <end position="179"/>
    </location>
</feature>
<dbReference type="InterPro" id="IPR001173">
    <property type="entry name" value="Glyco_trans_2-like"/>
</dbReference>
<gene>
    <name evidence="2" type="ORF">L21SP2_3228</name>
</gene>
<name>V5WLS5_9SPIO</name>
<dbReference type="Pfam" id="PF00535">
    <property type="entry name" value="Glycos_transf_2"/>
    <property type="match status" value="1"/>
</dbReference>
<dbReference type="AlphaFoldDB" id="V5WLS5"/>
<dbReference type="KEGG" id="slr:L21SP2_3228"/>
<evidence type="ECO:0000313" key="2">
    <source>
        <dbReference type="EMBL" id="AHC16568.1"/>
    </source>
</evidence>
<dbReference type="InterPro" id="IPR029044">
    <property type="entry name" value="Nucleotide-diphossugar_trans"/>
</dbReference>